<dbReference type="OrthoDB" id="50320at2157"/>
<sequence length="375" mass="40398">MTDTDTSDATEPTDRTDTETLLVSSLEGSVGKTAIALALARLASDGDSAPAAGYMKPRGTRLESNVGKTLDEDPFLAREILEFEAEIHDMEPIVYSPTFIEQVIRGREDPDDLRTRVREAADTLASNCDRLFVEGAGTLDTGGIIDLTDADVAELLDARVLLVATYESADDVDPIVTAAKTFGDRLAGVVFNDVSEQAYDELETDVVPFLDGRGITTYGTIPSERTLAGVTVEELADELGATTLVEDDEDTYVERFTVGAMGADSALRHFRRTKNAAVITGGDRSEIHTAALEAPGVRCLVLTGGHRPSGAVIGQATERGVPVLSVQTDTLTTIERAEDVVQSGRTRTRRTVEQMESLLTEYADVDLIFETAFEK</sequence>
<dbReference type="Pfam" id="PF13500">
    <property type="entry name" value="AAA_26"/>
    <property type="match status" value="1"/>
</dbReference>
<dbReference type="InterPro" id="IPR028979">
    <property type="entry name" value="Ser_kin/Pase_Hpr-like_N_sf"/>
</dbReference>
<proteinExistence type="predicted"/>
<accession>A0A1I6QUB0</accession>
<protein>
    <recommendedName>
        <fullName evidence="2">DRTGG domain-containing protein</fullName>
    </recommendedName>
</protein>
<feature type="domain" description="DRTGG" evidence="2">
    <location>
        <begin position="234"/>
        <end position="338"/>
    </location>
</feature>
<dbReference type="Proteomes" id="UP000199199">
    <property type="component" value="Unassembled WGS sequence"/>
</dbReference>
<dbReference type="PANTHER" id="PTHR21343">
    <property type="entry name" value="DETHIOBIOTIN SYNTHETASE"/>
    <property type="match status" value="1"/>
</dbReference>
<dbReference type="AlphaFoldDB" id="A0A1I6QUB0"/>
<dbReference type="SUPFAM" id="SSF75138">
    <property type="entry name" value="HprK N-terminal domain-like"/>
    <property type="match status" value="1"/>
</dbReference>
<dbReference type="PANTHER" id="PTHR21343:SF8">
    <property type="entry name" value="DRTGG DOMAIN-CONTAINING PROTEIN"/>
    <property type="match status" value="1"/>
</dbReference>
<keyword evidence="4" id="KW-1185">Reference proteome</keyword>
<dbReference type="Gene3D" id="3.40.1390.20">
    <property type="entry name" value="HprK N-terminal domain-like"/>
    <property type="match status" value="1"/>
</dbReference>
<dbReference type="InterPro" id="IPR027417">
    <property type="entry name" value="P-loop_NTPase"/>
</dbReference>
<dbReference type="InterPro" id="IPR010766">
    <property type="entry name" value="DRTGG"/>
</dbReference>
<gene>
    <name evidence="3" type="ORF">SAMN04488556_1560</name>
</gene>
<dbReference type="Pfam" id="PF07085">
    <property type="entry name" value="DRTGG"/>
    <property type="match status" value="1"/>
</dbReference>
<evidence type="ECO:0000313" key="4">
    <source>
        <dbReference type="Proteomes" id="UP000199199"/>
    </source>
</evidence>
<organism evidence="3 4">
    <name type="scientific">Halostagnicola kamekurae</name>
    <dbReference type="NCBI Taxonomy" id="619731"/>
    <lineage>
        <taxon>Archaea</taxon>
        <taxon>Methanobacteriati</taxon>
        <taxon>Methanobacteriota</taxon>
        <taxon>Stenosarchaea group</taxon>
        <taxon>Halobacteria</taxon>
        <taxon>Halobacteriales</taxon>
        <taxon>Natrialbaceae</taxon>
        <taxon>Halostagnicola</taxon>
    </lineage>
</organism>
<name>A0A1I6QUB0_9EURY</name>
<dbReference type="EMBL" id="FOZS01000001">
    <property type="protein sequence ID" value="SFS55940.1"/>
    <property type="molecule type" value="Genomic_DNA"/>
</dbReference>
<evidence type="ECO:0000256" key="1">
    <source>
        <dbReference type="ARBA" id="ARBA00022962"/>
    </source>
</evidence>
<evidence type="ECO:0000313" key="3">
    <source>
        <dbReference type="EMBL" id="SFS55940.1"/>
    </source>
</evidence>
<keyword evidence="1" id="KW-0315">Glutamine amidotransferase</keyword>
<dbReference type="SUPFAM" id="SSF52540">
    <property type="entry name" value="P-loop containing nucleoside triphosphate hydrolases"/>
    <property type="match status" value="1"/>
</dbReference>
<dbReference type="Gene3D" id="3.40.50.300">
    <property type="entry name" value="P-loop containing nucleotide triphosphate hydrolases"/>
    <property type="match status" value="1"/>
</dbReference>
<dbReference type="RefSeq" id="WP_092903222.1">
    <property type="nucleotide sequence ID" value="NZ_FOZS01000001.1"/>
</dbReference>
<reference evidence="4" key="1">
    <citation type="submission" date="2016-10" db="EMBL/GenBank/DDBJ databases">
        <authorList>
            <person name="Varghese N."/>
            <person name="Submissions S."/>
        </authorList>
    </citation>
    <scope>NUCLEOTIDE SEQUENCE [LARGE SCALE GENOMIC DNA]</scope>
    <source>
        <strain evidence="4">DSM 22427</strain>
    </source>
</reference>
<evidence type="ECO:0000259" key="2">
    <source>
        <dbReference type="Pfam" id="PF07085"/>
    </source>
</evidence>